<comment type="caution">
    <text evidence="3">The sequence shown here is derived from an EMBL/GenBank/DDBJ whole genome shotgun (WGS) entry which is preliminary data.</text>
</comment>
<dbReference type="AlphaFoldDB" id="A0A8X7YK20"/>
<feature type="signal peptide" evidence="2">
    <location>
        <begin position="1"/>
        <end position="19"/>
    </location>
</feature>
<protein>
    <submittedName>
        <fullName evidence="3">Uncharacterized protein</fullName>
    </submittedName>
</protein>
<gene>
    <name evidence="3" type="ORF">POTOM_046923</name>
</gene>
<keyword evidence="1" id="KW-1133">Transmembrane helix</keyword>
<dbReference type="InterPro" id="IPR007493">
    <property type="entry name" value="DUF538"/>
</dbReference>
<dbReference type="EMBL" id="JAAWWB010000027">
    <property type="protein sequence ID" value="KAG6749853.1"/>
    <property type="molecule type" value="Genomic_DNA"/>
</dbReference>
<keyword evidence="2" id="KW-0732">Signal</keyword>
<keyword evidence="4" id="KW-1185">Reference proteome</keyword>
<organism evidence="3 4">
    <name type="scientific">Populus tomentosa</name>
    <name type="common">Chinese white poplar</name>
    <dbReference type="NCBI Taxonomy" id="118781"/>
    <lineage>
        <taxon>Eukaryota</taxon>
        <taxon>Viridiplantae</taxon>
        <taxon>Streptophyta</taxon>
        <taxon>Embryophyta</taxon>
        <taxon>Tracheophyta</taxon>
        <taxon>Spermatophyta</taxon>
        <taxon>Magnoliopsida</taxon>
        <taxon>eudicotyledons</taxon>
        <taxon>Gunneridae</taxon>
        <taxon>Pentapetalae</taxon>
        <taxon>rosids</taxon>
        <taxon>fabids</taxon>
        <taxon>Malpighiales</taxon>
        <taxon>Salicaceae</taxon>
        <taxon>Saliceae</taxon>
        <taxon>Populus</taxon>
    </lineage>
</organism>
<feature type="transmembrane region" description="Helical" evidence="1">
    <location>
        <begin position="244"/>
        <end position="265"/>
    </location>
</feature>
<reference evidence="3" key="1">
    <citation type="journal article" date="2020" name="bioRxiv">
        <title>Hybrid origin of Populus tomentosa Carr. identified through genome sequencing and phylogenomic analysis.</title>
        <authorList>
            <person name="An X."/>
            <person name="Gao K."/>
            <person name="Chen Z."/>
            <person name="Li J."/>
            <person name="Yang X."/>
            <person name="Yang X."/>
            <person name="Zhou J."/>
            <person name="Guo T."/>
            <person name="Zhao T."/>
            <person name="Huang S."/>
            <person name="Miao D."/>
            <person name="Khan W.U."/>
            <person name="Rao P."/>
            <person name="Ye M."/>
            <person name="Lei B."/>
            <person name="Liao W."/>
            <person name="Wang J."/>
            <person name="Ji L."/>
            <person name="Li Y."/>
            <person name="Guo B."/>
            <person name="Mustafa N.S."/>
            <person name="Li S."/>
            <person name="Yun Q."/>
            <person name="Keller S.R."/>
            <person name="Mao J."/>
            <person name="Zhang R."/>
            <person name="Strauss S.H."/>
        </authorList>
    </citation>
    <scope>NUCLEOTIDE SEQUENCE</scope>
    <source>
        <strain evidence="3">GM15</strain>
        <tissue evidence="3">Leaf</tissue>
    </source>
</reference>
<proteinExistence type="predicted"/>
<name>A0A8X7YK20_POPTO</name>
<dbReference type="Proteomes" id="UP000886885">
    <property type="component" value="Chromosome 14A"/>
</dbReference>
<dbReference type="PANTHER" id="PTHR31676">
    <property type="entry name" value="T31J12.3 PROTEIN-RELATED"/>
    <property type="match status" value="1"/>
</dbReference>
<feature type="transmembrane region" description="Helical" evidence="1">
    <location>
        <begin position="207"/>
        <end position="224"/>
    </location>
</feature>
<sequence length="320" mass="35825">MSFTAILTLFLILSPLVTSSSLTFTDNLPTAYEIIAGYNFPIGILPKGVTGYKLDKTTGEFSAFLNGSCGFSVEGSYQLYYKSTISGYISDNRLTSLSGVSVKVLFFWLNIVEVIRNGDDLDFSVGIASASFPIDNFYECPQCGFGLNCNNVDFLITLSVKQLARRRLALGLRMFPYILHAVNKLEMMAQLLNLFQELGFMDPRWSFFWFRMPVLIWNLAFSYMSIGNSIWPMSIRTYNTPFDAITTAISLAANCIVGMPFGRVIPNFSHLRCRKTMALDLLISLKIVIHLKIEVSVESDLSSEGMFPSLSGLKLMRFSC</sequence>
<keyword evidence="1" id="KW-0812">Transmembrane</keyword>
<evidence type="ECO:0000313" key="4">
    <source>
        <dbReference type="Proteomes" id="UP000886885"/>
    </source>
</evidence>
<keyword evidence="1" id="KW-0472">Membrane</keyword>
<evidence type="ECO:0000256" key="2">
    <source>
        <dbReference type="SAM" id="SignalP"/>
    </source>
</evidence>
<dbReference type="Pfam" id="PF04398">
    <property type="entry name" value="DUF538"/>
    <property type="match status" value="1"/>
</dbReference>
<evidence type="ECO:0000256" key="1">
    <source>
        <dbReference type="SAM" id="Phobius"/>
    </source>
</evidence>
<dbReference type="OrthoDB" id="1873537at2759"/>
<feature type="chain" id="PRO_5036475747" evidence="2">
    <location>
        <begin position="20"/>
        <end position="320"/>
    </location>
</feature>
<accession>A0A8X7YK20</accession>
<evidence type="ECO:0000313" key="3">
    <source>
        <dbReference type="EMBL" id="KAG6749853.1"/>
    </source>
</evidence>
<dbReference type="PANTHER" id="PTHR31676:SF156">
    <property type="entry name" value="F22D16.19 PROTEIN"/>
    <property type="match status" value="1"/>
</dbReference>